<dbReference type="InterPro" id="IPR024370">
    <property type="entry name" value="PBP_domain"/>
</dbReference>
<dbReference type="Proteomes" id="UP000010164">
    <property type="component" value="Unassembled WGS sequence"/>
</dbReference>
<dbReference type="OrthoDB" id="9801510at2"/>
<evidence type="ECO:0000313" key="10">
    <source>
        <dbReference type="EMBL" id="EKF72893.1"/>
    </source>
</evidence>
<evidence type="ECO:0000256" key="5">
    <source>
        <dbReference type="ARBA" id="ARBA00022448"/>
    </source>
</evidence>
<evidence type="ECO:0000256" key="4">
    <source>
        <dbReference type="ARBA" id="ARBA00021889"/>
    </source>
</evidence>
<comment type="caution">
    <text evidence="10">The sequence shown here is derived from an EMBL/GenBank/DDBJ whole genome shotgun (WGS) entry which is preliminary data.</text>
</comment>
<evidence type="ECO:0000313" key="11">
    <source>
        <dbReference type="Proteomes" id="UP000010164"/>
    </source>
</evidence>
<evidence type="ECO:0000256" key="8">
    <source>
        <dbReference type="SAM" id="SignalP"/>
    </source>
</evidence>
<reference evidence="10 11" key="1">
    <citation type="journal article" date="2012" name="J. Bacteriol.">
        <title>Genome Sequence of the Alkane-Degrading Bacterium Alcanivorax hongdengensis Type Strain A-11-3.</title>
        <authorList>
            <person name="Lai Q."/>
            <person name="Shao Z."/>
        </authorList>
    </citation>
    <scope>NUCLEOTIDE SEQUENCE [LARGE SCALE GENOMIC DNA]</scope>
    <source>
        <strain evidence="10 11">A-11-3</strain>
    </source>
</reference>
<dbReference type="RefSeq" id="WP_008930459.1">
    <property type="nucleotide sequence ID" value="NZ_AMRJ01000045.1"/>
</dbReference>
<protein>
    <recommendedName>
        <fullName evidence="4 7">Phosphate-binding protein PstS</fullName>
    </recommendedName>
</protein>
<dbReference type="AlphaFoldDB" id="L0W869"/>
<sequence length="345" mass="36422">MFKRVAATLLTASLTLGAGAAMAGETITGAGATFPYPVYSKWADAYQDETGIGMNYQAIGSGGGIKQITAKTVTFGASDAPMKPADLKKNGLMQWPMVMGGVVPVVNLAGLSKGELHLDGATLADIYAGKITEWDDKRIKALNAGVELPDTKITPVYRAEGSGTNFLFTHYLSEVSESFAKTIGEGKSVAWPAGVGAKANAGVASQVAQTNGGIGYVEFAYAKQNDLNYVTMKNKAGKFVAPSIESFKAAAGNADWKHAPGMYLVLTNQPGDASWPITGASFILMHLNVEDPAAAKRALTFFDWAYSNGSDAAESLDYVPMPANVADMVRADWKRIKGADGQVWK</sequence>
<dbReference type="GO" id="GO:0042301">
    <property type="term" value="F:phosphate ion binding"/>
    <property type="evidence" value="ECO:0007669"/>
    <property type="project" value="InterPro"/>
</dbReference>
<dbReference type="GO" id="GO:0035435">
    <property type="term" value="P:phosphate ion transmembrane transport"/>
    <property type="evidence" value="ECO:0007669"/>
    <property type="project" value="InterPro"/>
</dbReference>
<evidence type="ECO:0000259" key="9">
    <source>
        <dbReference type="Pfam" id="PF12849"/>
    </source>
</evidence>
<dbReference type="NCBIfam" id="NF008171">
    <property type="entry name" value="PRK10918.1"/>
    <property type="match status" value="1"/>
</dbReference>
<comment type="subunit">
    <text evidence="3 7">The complex is composed of two ATP-binding proteins (PstB), two transmembrane proteins (PstC and PstA) and a solute-binding protein (PstS).</text>
</comment>
<dbReference type="EMBL" id="AMRJ01000045">
    <property type="protein sequence ID" value="EKF72893.1"/>
    <property type="molecule type" value="Genomic_DNA"/>
</dbReference>
<keyword evidence="8" id="KW-0732">Signal</keyword>
<dbReference type="Pfam" id="PF12849">
    <property type="entry name" value="PBP_like_2"/>
    <property type="match status" value="1"/>
</dbReference>
<evidence type="ECO:0000256" key="2">
    <source>
        <dbReference type="ARBA" id="ARBA00008725"/>
    </source>
</evidence>
<dbReference type="STRING" id="1177179.A11A3_16470"/>
<dbReference type="PATRIC" id="fig|1177179.3.peg.3243"/>
<dbReference type="NCBIfam" id="TIGR00975">
    <property type="entry name" value="3a0107s03"/>
    <property type="match status" value="1"/>
</dbReference>
<feature type="signal peptide" evidence="8">
    <location>
        <begin position="1"/>
        <end position="23"/>
    </location>
</feature>
<proteinExistence type="inferred from homology"/>
<gene>
    <name evidence="10" type="ORF">A11A3_16470</name>
</gene>
<feature type="chain" id="PRO_5003948435" description="Phosphate-binding protein PstS" evidence="8">
    <location>
        <begin position="24"/>
        <end position="345"/>
    </location>
</feature>
<dbReference type="InterPro" id="IPR005673">
    <property type="entry name" value="ABC_phos-bd_PstS"/>
</dbReference>
<dbReference type="InterPro" id="IPR050962">
    <property type="entry name" value="Phosphate-bind_PstS"/>
</dbReference>
<dbReference type="eggNOG" id="COG0226">
    <property type="taxonomic scope" value="Bacteria"/>
</dbReference>
<feature type="domain" description="PBP" evidence="9">
    <location>
        <begin position="21"/>
        <end position="308"/>
    </location>
</feature>
<evidence type="ECO:0000256" key="7">
    <source>
        <dbReference type="PIRNR" id="PIRNR002756"/>
    </source>
</evidence>
<keyword evidence="6 7" id="KW-0592">Phosphate transport</keyword>
<dbReference type="GO" id="GO:0043190">
    <property type="term" value="C:ATP-binding cassette (ABC) transporter complex"/>
    <property type="evidence" value="ECO:0007669"/>
    <property type="project" value="InterPro"/>
</dbReference>
<comment type="similarity">
    <text evidence="2 7">Belongs to the PstS family.</text>
</comment>
<dbReference type="PIRSF" id="PIRSF002756">
    <property type="entry name" value="PstS"/>
    <property type="match status" value="1"/>
</dbReference>
<dbReference type="SUPFAM" id="SSF53850">
    <property type="entry name" value="Periplasmic binding protein-like II"/>
    <property type="match status" value="1"/>
</dbReference>
<dbReference type="PANTHER" id="PTHR42996:SF1">
    <property type="entry name" value="PHOSPHATE-BINDING PROTEIN PSTS"/>
    <property type="match status" value="1"/>
</dbReference>
<dbReference type="CDD" id="cd13565">
    <property type="entry name" value="PBP2_PstS"/>
    <property type="match status" value="1"/>
</dbReference>
<evidence type="ECO:0000256" key="6">
    <source>
        <dbReference type="ARBA" id="ARBA00022592"/>
    </source>
</evidence>
<organism evidence="10 11">
    <name type="scientific">Alcanivorax hongdengensis A-11-3</name>
    <dbReference type="NCBI Taxonomy" id="1177179"/>
    <lineage>
        <taxon>Bacteria</taxon>
        <taxon>Pseudomonadati</taxon>
        <taxon>Pseudomonadota</taxon>
        <taxon>Gammaproteobacteria</taxon>
        <taxon>Oceanospirillales</taxon>
        <taxon>Alcanivoracaceae</taxon>
        <taxon>Alcanivorax</taxon>
    </lineage>
</organism>
<keyword evidence="11" id="KW-1185">Reference proteome</keyword>
<evidence type="ECO:0000256" key="1">
    <source>
        <dbReference type="ARBA" id="ARBA00002841"/>
    </source>
</evidence>
<dbReference type="PANTHER" id="PTHR42996">
    <property type="entry name" value="PHOSPHATE-BINDING PROTEIN PSTS"/>
    <property type="match status" value="1"/>
</dbReference>
<keyword evidence="5 7" id="KW-0813">Transport</keyword>
<name>L0W869_9GAMM</name>
<accession>L0W869</accession>
<comment type="function">
    <text evidence="1 7">Part of the ABC transporter complex PstSACB involved in phosphate import.</text>
</comment>
<dbReference type="Gene3D" id="3.40.190.10">
    <property type="entry name" value="Periplasmic binding protein-like II"/>
    <property type="match status" value="2"/>
</dbReference>
<evidence type="ECO:0000256" key="3">
    <source>
        <dbReference type="ARBA" id="ARBA00011529"/>
    </source>
</evidence>